<dbReference type="PANTHER" id="PTHR35371">
    <property type="entry name" value="INNER MEMBRANE PROTEIN"/>
    <property type="match status" value="1"/>
</dbReference>
<evidence type="ECO:0000256" key="1">
    <source>
        <dbReference type="ARBA" id="ARBA00004370"/>
    </source>
</evidence>
<evidence type="ECO:0000256" key="2">
    <source>
        <dbReference type="ARBA" id="ARBA00022692"/>
    </source>
</evidence>
<feature type="transmembrane region" description="Helical" evidence="5">
    <location>
        <begin position="131"/>
        <end position="151"/>
    </location>
</feature>
<dbReference type="GO" id="GO:0016020">
    <property type="term" value="C:membrane"/>
    <property type="evidence" value="ECO:0007669"/>
    <property type="project" value="UniProtKB-SubCell"/>
</dbReference>
<evidence type="ECO:0000256" key="5">
    <source>
        <dbReference type="SAM" id="Phobius"/>
    </source>
</evidence>
<evidence type="ECO:0000256" key="3">
    <source>
        <dbReference type="ARBA" id="ARBA00022989"/>
    </source>
</evidence>
<evidence type="ECO:0008006" key="8">
    <source>
        <dbReference type="Google" id="ProtNLM"/>
    </source>
</evidence>
<evidence type="ECO:0000256" key="4">
    <source>
        <dbReference type="ARBA" id="ARBA00023136"/>
    </source>
</evidence>
<comment type="subcellular location">
    <subcellularLocation>
        <location evidence="1">Membrane</location>
    </subcellularLocation>
</comment>
<dbReference type="InterPro" id="IPR001129">
    <property type="entry name" value="Membr-assoc_MAPEG"/>
</dbReference>
<dbReference type="AlphaFoldDB" id="A0A165L5T1"/>
<protein>
    <recommendedName>
        <fullName evidence="8">Membrane-associated proteins in eicosanoid and glutathione metabolism</fullName>
    </recommendedName>
</protein>
<evidence type="ECO:0000313" key="7">
    <source>
        <dbReference type="Proteomes" id="UP000077266"/>
    </source>
</evidence>
<reference evidence="6 7" key="1">
    <citation type="journal article" date="2016" name="Mol. Biol. Evol.">
        <title>Comparative Genomics of Early-Diverging Mushroom-Forming Fungi Provides Insights into the Origins of Lignocellulose Decay Capabilities.</title>
        <authorList>
            <person name="Nagy L.G."/>
            <person name="Riley R."/>
            <person name="Tritt A."/>
            <person name="Adam C."/>
            <person name="Daum C."/>
            <person name="Floudas D."/>
            <person name="Sun H."/>
            <person name="Yadav J.S."/>
            <person name="Pangilinan J."/>
            <person name="Larsson K.H."/>
            <person name="Matsuura K."/>
            <person name="Barry K."/>
            <person name="Labutti K."/>
            <person name="Kuo R."/>
            <person name="Ohm R.A."/>
            <person name="Bhattacharya S.S."/>
            <person name="Shirouzu T."/>
            <person name="Yoshinaga Y."/>
            <person name="Martin F.M."/>
            <person name="Grigoriev I.V."/>
            <person name="Hibbett D.S."/>
        </authorList>
    </citation>
    <scope>NUCLEOTIDE SEQUENCE [LARGE SCALE GENOMIC DNA]</scope>
    <source>
        <strain evidence="6 7">HHB12029</strain>
    </source>
</reference>
<accession>A0A165L5T1</accession>
<feature type="transmembrane region" description="Helical" evidence="5">
    <location>
        <begin position="99"/>
        <end position="119"/>
    </location>
</feature>
<dbReference type="SUPFAM" id="SSF161084">
    <property type="entry name" value="MAPEG domain-like"/>
    <property type="match status" value="1"/>
</dbReference>
<organism evidence="6 7">
    <name type="scientific">Exidia glandulosa HHB12029</name>
    <dbReference type="NCBI Taxonomy" id="1314781"/>
    <lineage>
        <taxon>Eukaryota</taxon>
        <taxon>Fungi</taxon>
        <taxon>Dikarya</taxon>
        <taxon>Basidiomycota</taxon>
        <taxon>Agaricomycotina</taxon>
        <taxon>Agaricomycetes</taxon>
        <taxon>Auriculariales</taxon>
        <taxon>Exidiaceae</taxon>
        <taxon>Exidia</taxon>
    </lineage>
</organism>
<sequence>MPAASFIDTPLSFFSIPLIWLAAQAPARMRVNAINGKVGYNNLAPRKNIERLEKDPNTDKEFLNRIIRLEGAHQNGLEAFPLWAVAVIAGNVGGMENRTLNICSALYVAGRFLYIYVYLNQKTRAQSIMRTGVWALTTAIPLYVLVHSAIIRRRWTY</sequence>
<dbReference type="InterPro" id="IPR023352">
    <property type="entry name" value="MAPEG-like_dom_sf"/>
</dbReference>
<name>A0A165L5T1_EXIGL</name>
<keyword evidence="7" id="KW-1185">Reference proteome</keyword>
<dbReference type="PANTHER" id="PTHR35371:SF1">
    <property type="entry name" value="BLR7753 PROTEIN"/>
    <property type="match status" value="1"/>
</dbReference>
<proteinExistence type="predicted"/>
<keyword evidence="3 5" id="KW-1133">Transmembrane helix</keyword>
<evidence type="ECO:0000313" key="6">
    <source>
        <dbReference type="EMBL" id="KZV97391.1"/>
    </source>
</evidence>
<dbReference type="Pfam" id="PF01124">
    <property type="entry name" value="MAPEG"/>
    <property type="match status" value="1"/>
</dbReference>
<dbReference type="InParanoid" id="A0A165L5T1"/>
<keyword evidence="4 5" id="KW-0472">Membrane</keyword>
<dbReference type="OrthoDB" id="2122304at2759"/>
<feature type="transmembrane region" description="Helical" evidence="5">
    <location>
        <begin position="6"/>
        <end position="23"/>
    </location>
</feature>
<dbReference type="Gene3D" id="1.20.120.550">
    <property type="entry name" value="Membrane associated eicosanoid/glutathione metabolism-like domain"/>
    <property type="match status" value="1"/>
</dbReference>
<gene>
    <name evidence="6" type="ORF">EXIGLDRAFT_832944</name>
</gene>
<dbReference type="EMBL" id="KV425931">
    <property type="protein sequence ID" value="KZV97391.1"/>
    <property type="molecule type" value="Genomic_DNA"/>
</dbReference>
<keyword evidence="2 5" id="KW-0812">Transmembrane</keyword>
<dbReference type="Proteomes" id="UP000077266">
    <property type="component" value="Unassembled WGS sequence"/>
</dbReference>